<name>A0A517Z1D4_9PLAN</name>
<dbReference type="InterPro" id="IPR008969">
    <property type="entry name" value="CarboxyPept-like_regulatory"/>
</dbReference>
<feature type="compositionally biased region" description="Basic and acidic residues" evidence="1">
    <location>
        <begin position="104"/>
        <end position="114"/>
    </location>
</feature>
<dbReference type="Gene3D" id="2.60.40.10">
    <property type="entry name" value="Immunoglobulins"/>
    <property type="match status" value="1"/>
</dbReference>
<proteinExistence type="predicted"/>
<evidence type="ECO:0000313" key="3">
    <source>
        <dbReference type="Proteomes" id="UP000320496"/>
    </source>
</evidence>
<accession>A0A517Z1D4</accession>
<evidence type="ECO:0000256" key="1">
    <source>
        <dbReference type="SAM" id="MobiDB-lite"/>
    </source>
</evidence>
<keyword evidence="3" id="KW-1185">Reference proteome</keyword>
<dbReference type="InterPro" id="IPR013783">
    <property type="entry name" value="Ig-like_fold"/>
</dbReference>
<gene>
    <name evidence="2" type="ORF">Mal4_05750</name>
</gene>
<evidence type="ECO:0008006" key="4">
    <source>
        <dbReference type="Google" id="ProtNLM"/>
    </source>
</evidence>
<feature type="region of interest" description="Disordered" evidence="1">
    <location>
        <begin position="94"/>
        <end position="158"/>
    </location>
</feature>
<dbReference type="RefSeq" id="WP_145366971.1">
    <property type="nucleotide sequence ID" value="NZ_CP036275.1"/>
</dbReference>
<dbReference type="SUPFAM" id="SSF49464">
    <property type="entry name" value="Carboxypeptidase regulatory domain-like"/>
    <property type="match status" value="1"/>
</dbReference>
<sequence>MNKLASRGPWLLPVVLLLTGAGCTGSSDAPALGRVSGTVTLNGEPLPDATVVFVPEKGRSSIAVTDESGEYSLQYTNDKAGAVVGQHTVRITTGVEGFEGEGGQGREARPERVPPHYNSVSELKEEVASGSSTIDFDLKSDGGTYATSGEGGAKVPDA</sequence>
<reference evidence="2 3" key="1">
    <citation type="submission" date="2019-02" db="EMBL/GenBank/DDBJ databases">
        <title>Deep-cultivation of Planctomycetes and their phenomic and genomic characterization uncovers novel biology.</title>
        <authorList>
            <person name="Wiegand S."/>
            <person name="Jogler M."/>
            <person name="Boedeker C."/>
            <person name="Pinto D."/>
            <person name="Vollmers J."/>
            <person name="Rivas-Marin E."/>
            <person name="Kohn T."/>
            <person name="Peeters S.H."/>
            <person name="Heuer A."/>
            <person name="Rast P."/>
            <person name="Oberbeckmann S."/>
            <person name="Bunk B."/>
            <person name="Jeske O."/>
            <person name="Meyerdierks A."/>
            <person name="Storesund J.E."/>
            <person name="Kallscheuer N."/>
            <person name="Luecker S."/>
            <person name="Lage O.M."/>
            <person name="Pohl T."/>
            <person name="Merkel B.J."/>
            <person name="Hornburger P."/>
            <person name="Mueller R.-W."/>
            <person name="Bruemmer F."/>
            <person name="Labrenz M."/>
            <person name="Spormann A.M."/>
            <person name="Op den Camp H."/>
            <person name="Overmann J."/>
            <person name="Amann R."/>
            <person name="Jetten M.S.M."/>
            <person name="Mascher T."/>
            <person name="Medema M.H."/>
            <person name="Devos D.P."/>
            <person name="Kaster A.-K."/>
            <person name="Ovreas L."/>
            <person name="Rohde M."/>
            <person name="Galperin M.Y."/>
            <person name="Jogler C."/>
        </authorList>
    </citation>
    <scope>NUCLEOTIDE SEQUENCE [LARGE SCALE GENOMIC DNA]</scope>
    <source>
        <strain evidence="2 3">Mal4</strain>
    </source>
</reference>
<dbReference type="OrthoDB" id="286727at2"/>
<protein>
    <recommendedName>
        <fullName evidence="4">Carboxypeptidase regulatory-like domain-containing protein</fullName>
    </recommendedName>
</protein>
<dbReference type="Proteomes" id="UP000320496">
    <property type="component" value="Chromosome"/>
</dbReference>
<dbReference type="AlphaFoldDB" id="A0A517Z1D4"/>
<dbReference type="EMBL" id="CP036275">
    <property type="protein sequence ID" value="QDU36291.1"/>
    <property type="molecule type" value="Genomic_DNA"/>
</dbReference>
<dbReference type="PROSITE" id="PS51257">
    <property type="entry name" value="PROKAR_LIPOPROTEIN"/>
    <property type="match status" value="1"/>
</dbReference>
<evidence type="ECO:0000313" key="2">
    <source>
        <dbReference type="EMBL" id="QDU36291.1"/>
    </source>
</evidence>
<dbReference type="KEGG" id="mri:Mal4_05750"/>
<organism evidence="2 3">
    <name type="scientific">Maioricimonas rarisocia</name>
    <dbReference type="NCBI Taxonomy" id="2528026"/>
    <lineage>
        <taxon>Bacteria</taxon>
        <taxon>Pseudomonadati</taxon>
        <taxon>Planctomycetota</taxon>
        <taxon>Planctomycetia</taxon>
        <taxon>Planctomycetales</taxon>
        <taxon>Planctomycetaceae</taxon>
        <taxon>Maioricimonas</taxon>
    </lineage>
</organism>